<evidence type="ECO:0000313" key="2">
    <source>
        <dbReference type="Proteomes" id="UP000675121"/>
    </source>
</evidence>
<dbReference type="EMBL" id="CAJNAS010000021">
    <property type="protein sequence ID" value="CAE6947155.1"/>
    <property type="molecule type" value="Genomic_DNA"/>
</dbReference>
<reference evidence="1" key="1">
    <citation type="submission" date="2021-02" db="EMBL/GenBank/DDBJ databases">
        <authorList>
            <person name="Vanwijnsberghe S."/>
        </authorList>
    </citation>
    <scope>NUCLEOTIDE SEQUENCE</scope>
    <source>
        <strain evidence="1">R-70211</strain>
    </source>
</reference>
<accession>A0A9N8N3C9</accession>
<dbReference type="AlphaFoldDB" id="A0A9N8N3C9"/>
<name>A0A9N8N3C9_9BURK</name>
<gene>
    <name evidence="1" type="ORF">R70211_06040</name>
</gene>
<protein>
    <submittedName>
        <fullName evidence="1">Uncharacterized protein</fullName>
    </submittedName>
</protein>
<evidence type="ECO:0000313" key="1">
    <source>
        <dbReference type="EMBL" id="CAE6947155.1"/>
    </source>
</evidence>
<proteinExistence type="predicted"/>
<organism evidence="1 2">
    <name type="scientific">Paraburkholderia domus</name>
    <dbReference type="NCBI Taxonomy" id="2793075"/>
    <lineage>
        <taxon>Bacteria</taxon>
        <taxon>Pseudomonadati</taxon>
        <taxon>Pseudomonadota</taxon>
        <taxon>Betaproteobacteria</taxon>
        <taxon>Burkholderiales</taxon>
        <taxon>Burkholderiaceae</taxon>
        <taxon>Paraburkholderia</taxon>
    </lineage>
</organism>
<sequence>MQHFEQALKGALEGRAPFAVPPFVKLNGSAQGEHHVG</sequence>
<keyword evidence="2" id="KW-1185">Reference proteome</keyword>
<dbReference type="Proteomes" id="UP000675121">
    <property type="component" value="Unassembled WGS sequence"/>
</dbReference>
<comment type="caution">
    <text evidence="1">The sequence shown here is derived from an EMBL/GenBank/DDBJ whole genome shotgun (WGS) entry which is preliminary data.</text>
</comment>